<name>A0A3N1D8M3_9ACTN</name>
<evidence type="ECO:0000256" key="1">
    <source>
        <dbReference type="SAM" id="SignalP"/>
    </source>
</evidence>
<dbReference type="EMBL" id="RJKE01000001">
    <property type="protein sequence ID" value="ROO89865.1"/>
    <property type="molecule type" value="Genomic_DNA"/>
</dbReference>
<evidence type="ECO:0000313" key="2">
    <source>
        <dbReference type="EMBL" id="ROO89865.1"/>
    </source>
</evidence>
<proteinExistence type="predicted"/>
<dbReference type="Proteomes" id="UP000272400">
    <property type="component" value="Unassembled WGS sequence"/>
</dbReference>
<gene>
    <name evidence="2" type="ORF">EDD29_7574</name>
</gene>
<organism evidence="2 3">
    <name type="scientific">Actinocorallia herbida</name>
    <dbReference type="NCBI Taxonomy" id="58109"/>
    <lineage>
        <taxon>Bacteria</taxon>
        <taxon>Bacillati</taxon>
        <taxon>Actinomycetota</taxon>
        <taxon>Actinomycetes</taxon>
        <taxon>Streptosporangiales</taxon>
        <taxon>Thermomonosporaceae</taxon>
        <taxon>Actinocorallia</taxon>
    </lineage>
</organism>
<reference evidence="2 3" key="1">
    <citation type="submission" date="2018-11" db="EMBL/GenBank/DDBJ databases">
        <title>Sequencing the genomes of 1000 actinobacteria strains.</title>
        <authorList>
            <person name="Klenk H.-P."/>
        </authorList>
    </citation>
    <scope>NUCLEOTIDE SEQUENCE [LARGE SCALE GENOMIC DNA]</scope>
    <source>
        <strain evidence="2 3">DSM 44254</strain>
    </source>
</reference>
<feature type="chain" id="PRO_5018200479" evidence="1">
    <location>
        <begin position="24"/>
        <end position="147"/>
    </location>
</feature>
<sequence>MRRIAVLALAVVLGTTWTVPVQAAPSAKVTKKWVTAEGKTKPLKSVKAYGTYTREDASVSAKGVLHDFGKNGWSPGVQFRAWNGKNWTESEVYFRVRANGKPMDGPFTMNYGLFWATAATHFQVREVALKATSTTKGRKYGAWQKLF</sequence>
<comment type="caution">
    <text evidence="2">The sequence shown here is derived from an EMBL/GenBank/DDBJ whole genome shotgun (WGS) entry which is preliminary data.</text>
</comment>
<dbReference type="RefSeq" id="WP_123668893.1">
    <property type="nucleotide sequence ID" value="NZ_RJKE01000001.1"/>
</dbReference>
<dbReference type="OrthoDB" id="3478147at2"/>
<keyword evidence="1" id="KW-0732">Signal</keyword>
<protein>
    <submittedName>
        <fullName evidence="2">Uncharacterized protein</fullName>
    </submittedName>
</protein>
<accession>A0A3N1D8M3</accession>
<evidence type="ECO:0000313" key="3">
    <source>
        <dbReference type="Proteomes" id="UP000272400"/>
    </source>
</evidence>
<dbReference type="AlphaFoldDB" id="A0A3N1D8M3"/>
<keyword evidence="3" id="KW-1185">Reference proteome</keyword>
<feature type="signal peptide" evidence="1">
    <location>
        <begin position="1"/>
        <end position="23"/>
    </location>
</feature>